<keyword evidence="3" id="KW-0547">Nucleotide-binding</keyword>
<dbReference type="PANTHER" id="PTHR19229">
    <property type="entry name" value="ATP-BINDING CASSETTE TRANSPORTER SUBFAMILY A ABCA"/>
    <property type="match status" value="1"/>
</dbReference>
<evidence type="ECO:0000259" key="6">
    <source>
        <dbReference type="PROSITE" id="PS50893"/>
    </source>
</evidence>
<keyword evidence="5" id="KW-1133">Transmembrane helix</keyword>
<evidence type="ECO:0000256" key="2">
    <source>
        <dbReference type="ARBA" id="ARBA00022737"/>
    </source>
</evidence>
<dbReference type="SMART" id="SM00382">
    <property type="entry name" value="AAA"/>
    <property type="match status" value="1"/>
</dbReference>
<evidence type="ECO:0000256" key="4">
    <source>
        <dbReference type="ARBA" id="ARBA00022840"/>
    </source>
</evidence>
<dbReference type="OMA" id="RQKISIC"/>
<keyword evidence="5" id="KW-0472">Membrane</keyword>
<dbReference type="InterPro" id="IPR026082">
    <property type="entry name" value="ABCA"/>
</dbReference>
<dbReference type="CDD" id="cd03263">
    <property type="entry name" value="ABC_subfamily_A"/>
    <property type="match status" value="1"/>
</dbReference>
<proteinExistence type="predicted"/>
<evidence type="ECO:0000256" key="3">
    <source>
        <dbReference type="ARBA" id="ARBA00022741"/>
    </source>
</evidence>
<keyword evidence="4" id="KW-0067">ATP-binding</keyword>
<dbReference type="InterPro" id="IPR003593">
    <property type="entry name" value="AAA+_ATPase"/>
</dbReference>
<dbReference type="AlphaFoldDB" id="A0A6P6XLG9"/>
<keyword evidence="7" id="KW-1185">Reference proteome</keyword>
<dbReference type="GO" id="GO:0005319">
    <property type="term" value="F:lipid transporter activity"/>
    <property type="evidence" value="ECO:0007669"/>
    <property type="project" value="TreeGrafter"/>
</dbReference>
<dbReference type="InterPro" id="IPR003439">
    <property type="entry name" value="ABC_transporter-like_ATP-bd"/>
</dbReference>
<dbReference type="GO" id="GO:0016020">
    <property type="term" value="C:membrane"/>
    <property type="evidence" value="ECO:0007669"/>
    <property type="project" value="InterPro"/>
</dbReference>
<protein>
    <submittedName>
        <fullName evidence="8">ATP-binding cassette sub-family A member 3-like</fullName>
    </submittedName>
</protein>
<dbReference type="InParanoid" id="A0A6P6XLG9"/>
<dbReference type="PROSITE" id="PS50893">
    <property type="entry name" value="ABC_TRANSPORTER_2"/>
    <property type="match status" value="1"/>
</dbReference>
<keyword evidence="5" id="KW-0812">Transmembrane</keyword>
<dbReference type="SUPFAM" id="SSF52540">
    <property type="entry name" value="P-loop containing nucleoside triphosphate hydrolases"/>
    <property type="match status" value="1"/>
</dbReference>
<dbReference type="KEGG" id="dpte:113788323"/>
<dbReference type="GO" id="GO:0140359">
    <property type="term" value="F:ABC-type transporter activity"/>
    <property type="evidence" value="ECO:0007669"/>
    <property type="project" value="InterPro"/>
</dbReference>
<evidence type="ECO:0000256" key="1">
    <source>
        <dbReference type="ARBA" id="ARBA00022448"/>
    </source>
</evidence>
<dbReference type="RefSeq" id="XP_027193588.1">
    <property type="nucleotide sequence ID" value="XM_027337787.1"/>
</dbReference>
<evidence type="ECO:0000256" key="5">
    <source>
        <dbReference type="SAM" id="Phobius"/>
    </source>
</evidence>
<dbReference type="Pfam" id="PF00005">
    <property type="entry name" value="ABC_tran"/>
    <property type="match status" value="1"/>
</dbReference>
<organism evidence="7 8">
    <name type="scientific">Dermatophagoides pteronyssinus</name>
    <name type="common">European house dust mite</name>
    <dbReference type="NCBI Taxonomy" id="6956"/>
    <lineage>
        <taxon>Eukaryota</taxon>
        <taxon>Metazoa</taxon>
        <taxon>Ecdysozoa</taxon>
        <taxon>Arthropoda</taxon>
        <taxon>Chelicerata</taxon>
        <taxon>Arachnida</taxon>
        <taxon>Acari</taxon>
        <taxon>Acariformes</taxon>
        <taxon>Sarcoptiformes</taxon>
        <taxon>Astigmata</taxon>
        <taxon>Psoroptidia</taxon>
        <taxon>Analgoidea</taxon>
        <taxon>Pyroglyphidae</taxon>
        <taxon>Dermatophagoidinae</taxon>
        <taxon>Dermatophagoides</taxon>
    </lineage>
</organism>
<sequence length="442" mass="50330">MLYMFGTTTSLCSSKDTAQCLSLGLNMFWQFSAKLFTNVLMFSLPIRIFFYMFSPISFLYQIYFKPQTEERQPLTQSSYSAFEDDSCLTGEYNEQVDPIVKSKRKAISIRNFNKSFITDGEPRKVVDNLNLDVYYSEIFALLGHNGAGKSTTIGMLTGFLTVDSGNALIAGHSLIHEAEQVRQKISICPQNNLFIDDLLVIEHLALLSSFRGVQVHEVLVKLQNLQSYQVEIYQRYAIKQKQKASGNYKDNHSDSTTWEGILEIVDRFSLFDKLFFFPHMLSGGQKRRLWLAFALIAEPSVVFLDEPTSGVDPVGRQEIWRVIQEERKSGRCIVITTHHIEEAEWLADRKAVMFDGKVRCIGSNLFLKQKFNACYYLEVQLVSNLTQRQRNEVTQNITSLLKSYIPEAELLVSIKNAGTWVASSIAAGVLTYSIPNKYVPDL</sequence>
<dbReference type="GO" id="GO:0005524">
    <property type="term" value="F:ATP binding"/>
    <property type="evidence" value="ECO:0007669"/>
    <property type="project" value="UniProtKB-KW"/>
</dbReference>
<accession>A0A6P6XLG9</accession>
<dbReference type="InterPro" id="IPR027417">
    <property type="entry name" value="P-loop_NTPase"/>
</dbReference>
<dbReference type="GO" id="GO:0016887">
    <property type="term" value="F:ATP hydrolysis activity"/>
    <property type="evidence" value="ECO:0007669"/>
    <property type="project" value="InterPro"/>
</dbReference>
<dbReference type="Gene3D" id="3.40.50.300">
    <property type="entry name" value="P-loop containing nucleotide triphosphate hydrolases"/>
    <property type="match status" value="1"/>
</dbReference>
<keyword evidence="2" id="KW-0677">Repeat</keyword>
<feature type="transmembrane region" description="Helical" evidence="5">
    <location>
        <begin position="44"/>
        <end position="64"/>
    </location>
</feature>
<evidence type="ECO:0000313" key="7">
    <source>
        <dbReference type="Proteomes" id="UP000515146"/>
    </source>
</evidence>
<dbReference type="Proteomes" id="UP000515146">
    <property type="component" value="Unplaced"/>
</dbReference>
<name>A0A6P6XLG9_DERPT</name>
<dbReference type="OrthoDB" id="6512918at2759"/>
<evidence type="ECO:0000313" key="8">
    <source>
        <dbReference type="RefSeq" id="XP_027193588.1"/>
    </source>
</evidence>
<feature type="domain" description="ABC transporter" evidence="6">
    <location>
        <begin position="107"/>
        <end position="380"/>
    </location>
</feature>
<keyword evidence="1" id="KW-0813">Transport</keyword>
<dbReference type="PANTHER" id="PTHR19229:SF36">
    <property type="entry name" value="ATP-BINDING CASSETTE SUB-FAMILY A MEMBER 2"/>
    <property type="match status" value="1"/>
</dbReference>
<reference evidence="8" key="1">
    <citation type="submission" date="2025-08" db="UniProtKB">
        <authorList>
            <consortium name="RefSeq"/>
        </authorList>
    </citation>
    <scope>IDENTIFICATION</scope>
    <source>
        <strain evidence="8">Airmid</strain>
    </source>
</reference>
<gene>
    <name evidence="8" type="primary">LOC113788323</name>
</gene>